<sequence>MLYTGYAAMVRPTEHLWPHAGWRIDHVSVDLVWDFDDPAIPNTSRDTAATAIAAVSALWLSGLALGPHEAPSTDISRSVP</sequence>
<dbReference type="Gene3D" id="1.50.10.10">
    <property type="match status" value="1"/>
</dbReference>
<proteinExistence type="predicted"/>
<dbReference type="OrthoDB" id="428577at2"/>
<dbReference type="GO" id="GO:0005975">
    <property type="term" value="P:carbohydrate metabolic process"/>
    <property type="evidence" value="ECO:0007669"/>
    <property type="project" value="InterPro"/>
</dbReference>
<reference evidence="1 2" key="1">
    <citation type="submission" date="2014-03" db="EMBL/GenBank/DDBJ databases">
        <title>Bradyrhizobium valentinum sp. nov., isolated from effective nodules of Lupinus mariae-josephae, a lupine endemic of basic-lime soils in Eastern Spain.</title>
        <authorList>
            <person name="Duran D."/>
            <person name="Rey L."/>
            <person name="Navarro A."/>
            <person name="Busquets A."/>
            <person name="Imperial J."/>
            <person name="Ruiz-Argueso T."/>
        </authorList>
    </citation>
    <scope>NUCLEOTIDE SEQUENCE [LARGE SCALE GENOMIC DNA]</scope>
    <source>
        <strain evidence="1 2">CCBAU 23086</strain>
    </source>
</reference>
<organism evidence="1 2">
    <name type="scientific">Bradyrhizobium lablabi</name>
    <dbReference type="NCBI Taxonomy" id="722472"/>
    <lineage>
        <taxon>Bacteria</taxon>
        <taxon>Pseudomonadati</taxon>
        <taxon>Pseudomonadota</taxon>
        <taxon>Alphaproteobacteria</taxon>
        <taxon>Hyphomicrobiales</taxon>
        <taxon>Nitrobacteraceae</taxon>
        <taxon>Bradyrhizobium</taxon>
    </lineage>
</organism>
<evidence type="ECO:0000313" key="2">
    <source>
        <dbReference type="Proteomes" id="UP000051660"/>
    </source>
</evidence>
<accession>A0A0R3N7H1</accession>
<dbReference type="EMBL" id="LLYB01000025">
    <property type="protein sequence ID" value="KRR28345.1"/>
    <property type="molecule type" value="Genomic_DNA"/>
</dbReference>
<dbReference type="InterPro" id="IPR012341">
    <property type="entry name" value="6hp_glycosidase-like_sf"/>
</dbReference>
<dbReference type="RefSeq" id="WP_156434586.1">
    <property type="nucleotide sequence ID" value="NZ_LLYB01000025.1"/>
</dbReference>
<dbReference type="AlphaFoldDB" id="A0A0R3N7H1"/>
<evidence type="ECO:0000313" key="1">
    <source>
        <dbReference type="EMBL" id="KRR28345.1"/>
    </source>
</evidence>
<protein>
    <submittedName>
        <fullName evidence="1">Uncharacterized protein</fullName>
    </submittedName>
</protein>
<dbReference type="Proteomes" id="UP000051660">
    <property type="component" value="Unassembled WGS sequence"/>
</dbReference>
<name>A0A0R3N7H1_9BRAD</name>
<gene>
    <name evidence="1" type="ORF">CQ14_40730</name>
</gene>
<comment type="caution">
    <text evidence="1">The sequence shown here is derived from an EMBL/GenBank/DDBJ whole genome shotgun (WGS) entry which is preliminary data.</text>
</comment>